<evidence type="ECO:0000256" key="1">
    <source>
        <dbReference type="ARBA" id="ARBA00022485"/>
    </source>
</evidence>
<feature type="binding site" evidence="5">
    <location>
        <position position="340"/>
    </location>
    <ligand>
        <name>(2E)-4-hydroxy-3-methylbut-2-enyl diphosphate</name>
        <dbReference type="ChEBI" id="CHEBI:128753"/>
    </ligand>
</feature>
<dbReference type="EMBL" id="BAABIB010000090">
    <property type="protein sequence ID" value="GAA5170511.1"/>
    <property type="molecule type" value="Genomic_DNA"/>
</dbReference>
<keyword evidence="3 5" id="KW-0408">Iron</keyword>
<dbReference type="Gene3D" id="3.40.50.11270">
    <property type="match status" value="1"/>
</dbReference>
<comment type="pathway">
    <text evidence="5">Isoprenoid biosynthesis; isopentenyl diphosphate biosynthesis via DXP pathway; isopentenyl diphosphate from 1-deoxy-D-xylulose 5-phosphate: step 6/6.</text>
</comment>
<feature type="binding site" evidence="5">
    <location>
        <position position="339"/>
    </location>
    <ligand>
        <name>dimethylallyl diphosphate</name>
        <dbReference type="ChEBI" id="CHEBI:57623"/>
    </ligand>
</feature>
<protein>
    <recommendedName>
        <fullName evidence="5">4-hydroxy-3-methylbut-2-enyl diphosphate reductase</fullName>
        <shortName evidence="5">HMBPP reductase</shortName>
        <ecNumber evidence="5">1.17.7.4</ecNumber>
    </recommendedName>
</protein>
<evidence type="ECO:0000313" key="7">
    <source>
        <dbReference type="Proteomes" id="UP001500192"/>
    </source>
</evidence>
<feature type="binding site" evidence="5">
    <location>
        <position position="339"/>
    </location>
    <ligand>
        <name>isopentenyl diphosphate</name>
        <dbReference type="ChEBI" id="CHEBI:128769"/>
    </ligand>
</feature>
<evidence type="ECO:0000313" key="6">
    <source>
        <dbReference type="EMBL" id="GAA5170511.1"/>
    </source>
</evidence>
<comment type="caution">
    <text evidence="6">The sequence shown here is derived from an EMBL/GenBank/DDBJ whole genome shotgun (WGS) entry which is preliminary data.</text>
</comment>
<feature type="binding site" evidence="5">
    <location>
        <position position="190"/>
    </location>
    <ligand>
        <name>(2E)-4-hydroxy-3-methylbut-2-enyl diphosphate</name>
        <dbReference type="ChEBI" id="CHEBI:128753"/>
    </ligand>
</feature>
<evidence type="ECO:0000256" key="2">
    <source>
        <dbReference type="ARBA" id="ARBA00022723"/>
    </source>
</evidence>
<feature type="binding site" evidence="5">
    <location>
        <position position="340"/>
    </location>
    <ligand>
        <name>isopentenyl diphosphate</name>
        <dbReference type="ChEBI" id="CHEBI:128769"/>
    </ligand>
</feature>
<feature type="binding site" evidence="5">
    <location>
        <position position="340"/>
    </location>
    <ligand>
        <name>dimethylallyl diphosphate</name>
        <dbReference type="ChEBI" id="CHEBI:57623"/>
    </ligand>
</feature>
<feature type="binding site" evidence="5">
    <location>
        <position position="240"/>
    </location>
    <ligand>
        <name>dimethylallyl diphosphate</name>
        <dbReference type="ChEBI" id="CHEBI:57623"/>
    </ligand>
</feature>
<keyword evidence="7" id="KW-1185">Reference proteome</keyword>
<dbReference type="InterPro" id="IPR003451">
    <property type="entry name" value="LytB/IspH"/>
</dbReference>
<keyword evidence="5" id="KW-0414">Isoprene biosynthesis</keyword>
<dbReference type="RefSeq" id="WP_346055065.1">
    <property type="nucleotide sequence ID" value="NZ_BAABIB010000090.1"/>
</dbReference>
<keyword evidence="2 5" id="KW-0479">Metal-binding</keyword>
<dbReference type="PANTHER" id="PTHR30426">
    <property type="entry name" value="4-HYDROXY-3-METHYLBUT-2-ENYL DIPHOSPHATE REDUCTASE"/>
    <property type="match status" value="1"/>
</dbReference>
<dbReference type="Proteomes" id="UP001500192">
    <property type="component" value="Unassembled WGS sequence"/>
</dbReference>
<comment type="similarity">
    <text evidence="5">Belongs to the IspH family.</text>
</comment>
<feature type="binding site" evidence="5">
    <location>
        <position position="338"/>
    </location>
    <ligand>
        <name>dimethylallyl diphosphate</name>
        <dbReference type="ChEBI" id="CHEBI:57623"/>
    </ligand>
</feature>
<feature type="binding site" evidence="5">
    <location>
        <position position="382"/>
    </location>
    <ligand>
        <name>isopentenyl diphosphate</name>
        <dbReference type="ChEBI" id="CHEBI:128769"/>
    </ligand>
</feature>
<keyword evidence="1 5" id="KW-0004">4Fe-4S</keyword>
<proteinExistence type="inferred from homology"/>
<evidence type="ECO:0000256" key="5">
    <source>
        <dbReference type="HAMAP-Rule" id="MF_00191"/>
    </source>
</evidence>
<comment type="catalytic activity">
    <reaction evidence="5">
        <text>dimethylallyl diphosphate + 2 oxidized [2Fe-2S]-[ferredoxin] + H2O = (2E)-4-hydroxy-3-methylbut-2-enyl diphosphate + 2 reduced [2Fe-2S]-[ferredoxin] + 2 H(+)</text>
        <dbReference type="Rhea" id="RHEA:24825"/>
        <dbReference type="Rhea" id="RHEA-COMP:10000"/>
        <dbReference type="Rhea" id="RHEA-COMP:10001"/>
        <dbReference type="ChEBI" id="CHEBI:15377"/>
        <dbReference type="ChEBI" id="CHEBI:15378"/>
        <dbReference type="ChEBI" id="CHEBI:33737"/>
        <dbReference type="ChEBI" id="CHEBI:33738"/>
        <dbReference type="ChEBI" id="CHEBI:57623"/>
        <dbReference type="ChEBI" id="CHEBI:128753"/>
        <dbReference type="EC" id="1.17.7.4"/>
    </reaction>
</comment>
<gene>
    <name evidence="5" type="primary">ispH</name>
    <name evidence="6" type="ORF">GCM10023214_49310</name>
</gene>
<feature type="binding site" evidence="5">
    <location>
        <position position="240"/>
    </location>
    <ligand>
        <name>(2E)-4-hydroxy-3-methylbut-2-enyl diphosphate</name>
        <dbReference type="ChEBI" id="CHEBI:128753"/>
    </ligand>
</feature>
<feature type="binding site" evidence="5">
    <location>
        <position position="280"/>
    </location>
    <ligand>
        <name>(2E)-4-hydroxy-3-methylbut-2-enyl diphosphate</name>
        <dbReference type="ChEBI" id="CHEBI:128753"/>
    </ligand>
</feature>
<feature type="active site" description="Proton donor" evidence="5">
    <location>
        <position position="242"/>
    </location>
</feature>
<comment type="catalytic activity">
    <reaction evidence="5">
        <text>isopentenyl diphosphate + 2 oxidized [2Fe-2S]-[ferredoxin] + H2O = (2E)-4-hydroxy-3-methylbut-2-enyl diphosphate + 2 reduced [2Fe-2S]-[ferredoxin] + 2 H(+)</text>
        <dbReference type="Rhea" id="RHEA:24488"/>
        <dbReference type="Rhea" id="RHEA-COMP:10000"/>
        <dbReference type="Rhea" id="RHEA-COMP:10001"/>
        <dbReference type="ChEBI" id="CHEBI:15377"/>
        <dbReference type="ChEBI" id="CHEBI:15378"/>
        <dbReference type="ChEBI" id="CHEBI:33737"/>
        <dbReference type="ChEBI" id="CHEBI:33738"/>
        <dbReference type="ChEBI" id="CHEBI:128753"/>
        <dbReference type="ChEBI" id="CHEBI:128769"/>
        <dbReference type="EC" id="1.17.7.4"/>
    </reaction>
</comment>
<dbReference type="Pfam" id="PF02401">
    <property type="entry name" value="LYTB"/>
    <property type="match status" value="1"/>
</dbReference>
<comment type="function">
    <text evidence="5">Catalyzes the conversion of 1-hydroxy-2-methyl-2-(E)-butenyl 4-diphosphate (HMBPP) into a mixture of isopentenyl diphosphate (IPP) and dimethylallyl diphosphate (DMAPP). Acts in the terminal step of the DOXP/MEP pathway for isoprenoid precursor biosynthesis.</text>
</comment>
<dbReference type="Gene3D" id="3.40.1010.20">
    <property type="entry name" value="4-hydroxy-3-methylbut-2-enyl diphosphate reductase, catalytic domain"/>
    <property type="match status" value="2"/>
</dbReference>
<keyword evidence="4 5" id="KW-0411">Iron-sulfur</keyword>
<dbReference type="PANTHER" id="PTHR30426:SF0">
    <property type="entry name" value="4-HYDROXY-3-METHYLBUT-2-ENYL DIPHOSPHATE REDUCTASE"/>
    <property type="match status" value="1"/>
</dbReference>
<feature type="binding site" evidence="5">
    <location>
        <position position="157"/>
    </location>
    <ligand>
        <name>(2E)-4-hydroxy-3-methylbut-2-enyl diphosphate</name>
        <dbReference type="ChEBI" id="CHEBI:128753"/>
    </ligand>
</feature>
<comment type="cofactor">
    <cofactor evidence="5">
        <name>[4Fe-4S] cluster</name>
        <dbReference type="ChEBI" id="CHEBI:49883"/>
    </cofactor>
    <text evidence="5">Binds 1 [4Fe-4S] cluster per subunit.</text>
</comment>
<feature type="binding site" evidence="5">
    <location>
        <position position="382"/>
    </location>
    <ligand>
        <name>(2E)-4-hydroxy-3-methylbut-2-enyl diphosphate</name>
        <dbReference type="ChEBI" id="CHEBI:128753"/>
    </ligand>
</feature>
<feature type="binding site" evidence="5">
    <location>
        <position position="310"/>
    </location>
    <ligand>
        <name>[4Fe-4S] cluster</name>
        <dbReference type="ChEBI" id="CHEBI:49883"/>
    </ligand>
</feature>
<feature type="binding site" evidence="5">
    <location>
        <position position="190"/>
    </location>
    <ligand>
        <name>isopentenyl diphosphate</name>
        <dbReference type="ChEBI" id="CHEBI:128769"/>
    </ligand>
</feature>
<evidence type="ECO:0000256" key="4">
    <source>
        <dbReference type="ARBA" id="ARBA00023014"/>
    </source>
</evidence>
<feature type="binding site" evidence="5">
    <location>
        <position position="240"/>
    </location>
    <ligand>
        <name>isopentenyl diphosphate</name>
        <dbReference type="ChEBI" id="CHEBI:128769"/>
    </ligand>
</feature>
<dbReference type="NCBIfam" id="TIGR00216">
    <property type="entry name" value="ispH_lytB"/>
    <property type="match status" value="1"/>
</dbReference>
<feature type="binding site" evidence="5">
    <location>
        <position position="382"/>
    </location>
    <ligand>
        <name>dimethylallyl diphosphate</name>
        <dbReference type="ChEBI" id="CHEBI:57623"/>
    </ligand>
</feature>
<feature type="binding site" evidence="5">
    <location>
        <position position="157"/>
    </location>
    <ligand>
        <name>isopentenyl diphosphate</name>
        <dbReference type="ChEBI" id="CHEBI:128769"/>
    </ligand>
</feature>
<evidence type="ECO:0000256" key="3">
    <source>
        <dbReference type="ARBA" id="ARBA00023004"/>
    </source>
</evidence>
<feature type="binding site" evidence="5">
    <location>
        <position position="128"/>
    </location>
    <ligand>
        <name>[4Fe-4S] cluster</name>
        <dbReference type="ChEBI" id="CHEBI:49883"/>
    </ligand>
</feature>
<dbReference type="EC" id="1.17.7.4" evidence="5"/>
<dbReference type="HAMAP" id="MF_00191">
    <property type="entry name" value="IspH"/>
    <property type="match status" value="1"/>
</dbReference>
<accession>A0ABP9R2A1</accession>
<dbReference type="NCBIfam" id="NF002190">
    <property type="entry name" value="PRK01045.1-4"/>
    <property type="match status" value="1"/>
</dbReference>
<reference evidence="7" key="1">
    <citation type="journal article" date="2019" name="Int. J. Syst. Evol. Microbiol.">
        <title>The Global Catalogue of Microorganisms (GCM) 10K type strain sequencing project: providing services to taxonomists for standard genome sequencing and annotation.</title>
        <authorList>
            <consortium name="The Broad Institute Genomics Platform"/>
            <consortium name="The Broad Institute Genome Sequencing Center for Infectious Disease"/>
            <person name="Wu L."/>
            <person name="Ma J."/>
        </authorList>
    </citation>
    <scope>NUCLEOTIDE SEQUENCE [LARGE SCALE GENOMIC DNA]</scope>
    <source>
        <strain evidence="7">JCM 18054</strain>
    </source>
</reference>
<feature type="binding site" evidence="5">
    <location>
        <position position="338"/>
    </location>
    <ligand>
        <name>(2E)-4-hydroxy-3-methylbut-2-enyl diphosphate</name>
        <dbReference type="ChEBI" id="CHEBI:128753"/>
    </ligand>
</feature>
<feature type="binding site" evidence="5">
    <location>
        <position position="339"/>
    </location>
    <ligand>
        <name>(2E)-4-hydroxy-3-methylbut-2-enyl diphosphate</name>
        <dbReference type="ChEBI" id="CHEBI:128753"/>
    </ligand>
</feature>
<feature type="binding site" evidence="5">
    <location>
        <position position="212"/>
    </location>
    <ligand>
        <name>[4Fe-4S] cluster</name>
        <dbReference type="ChEBI" id="CHEBI:49883"/>
    </ligand>
</feature>
<organism evidence="6 7">
    <name type="scientific">Amycolatopsis dongchuanensis</name>
    <dbReference type="NCBI Taxonomy" id="1070866"/>
    <lineage>
        <taxon>Bacteria</taxon>
        <taxon>Bacillati</taxon>
        <taxon>Actinomycetota</taxon>
        <taxon>Actinomycetes</taxon>
        <taxon>Pseudonocardiales</taxon>
        <taxon>Pseudonocardiaceae</taxon>
        <taxon>Amycolatopsis</taxon>
    </lineage>
</organism>
<dbReference type="NCBIfam" id="NF002188">
    <property type="entry name" value="PRK01045.1-2"/>
    <property type="match status" value="1"/>
</dbReference>
<comment type="pathway">
    <text evidence="5">Isoprenoid biosynthesis; dimethylallyl diphosphate biosynthesis; dimethylallyl diphosphate from (2E)-4-hydroxy-3-methylbutenyl diphosphate: step 1/1.</text>
</comment>
<feature type="binding site" evidence="5">
    <location>
        <position position="157"/>
    </location>
    <ligand>
        <name>dimethylallyl diphosphate</name>
        <dbReference type="ChEBI" id="CHEBI:57623"/>
    </ligand>
</feature>
<sequence length="422" mass="44439">MSFTAAQSILAANDPGRSAPGSVLVADDLLWPSRPAVPCPAAVLLEGELRRRGVRAARGHLHAGTADRGAVALRTVFPVAGGEAGLGLALPNPPSPELTAAVCAAGAAWLAAAGRARKVLLASPRSFCAGVERAIEVVERLLDQRGGPVYVRKQIVHNRHVVAGLEARGAVFVDELSQVPREATVVFSAHGVSPAVRAEAKRRRLAVVDATCPLVTKVHAEAQRFAARGDTVLLIGHAGHEEVEGTLGEAPARTVLVQSVEDARRVRVPDPSRVSYLTQTTLSVEETAEVVAVLRDRFPKLRGPATDDICYATTNRQDALRSVAADADVLLVVGSANSSNSVRLVELARRQGTPAHLIDDAHDIRPSWLAEANVIGLTAGASAPPRLVEEVLAALGGLGPITVEERETTHETTHFTLPLAVR</sequence>
<feature type="binding site" evidence="5">
    <location>
        <position position="338"/>
    </location>
    <ligand>
        <name>isopentenyl diphosphate</name>
        <dbReference type="ChEBI" id="CHEBI:128769"/>
    </ligand>
</feature>
<keyword evidence="5" id="KW-0560">Oxidoreductase</keyword>
<feature type="binding site" evidence="5">
    <location>
        <position position="190"/>
    </location>
    <ligand>
        <name>dimethylallyl diphosphate</name>
        <dbReference type="ChEBI" id="CHEBI:57623"/>
    </ligand>
</feature>
<name>A0ABP9R2A1_9PSEU</name>
<dbReference type="CDD" id="cd13944">
    <property type="entry name" value="lytB_ispH"/>
    <property type="match status" value="1"/>
</dbReference>